<accession>A0ABR0VD91</accession>
<sequence>MDFHHPSLEQEMRTTNDYVFDEFEYEDDGFYCELRRQVMQLTAEDDDVDEEYYENKKQGLNNGHCSSVSHERSYYNWPTNKEDDLAAPTWILNLWRTGNNGTGVFIPQIAPPRRKNRSILLFEYGCRKDDRQKRKNIQASRKKYDLA</sequence>
<dbReference type="PANTHER" id="PTHR34956:SF1">
    <property type="entry name" value="DUF4005 DOMAIN-CONTAINING PROTEIN"/>
    <property type="match status" value="1"/>
</dbReference>
<evidence type="ECO:0000313" key="2">
    <source>
        <dbReference type="Proteomes" id="UP001318860"/>
    </source>
</evidence>
<organism evidence="1 2">
    <name type="scientific">Rehmannia glutinosa</name>
    <name type="common">Chinese foxglove</name>
    <dbReference type="NCBI Taxonomy" id="99300"/>
    <lineage>
        <taxon>Eukaryota</taxon>
        <taxon>Viridiplantae</taxon>
        <taxon>Streptophyta</taxon>
        <taxon>Embryophyta</taxon>
        <taxon>Tracheophyta</taxon>
        <taxon>Spermatophyta</taxon>
        <taxon>Magnoliopsida</taxon>
        <taxon>eudicotyledons</taxon>
        <taxon>Gunneridae</taxon>
        <taxon>Pentapetalae</taxon>
        <taxon>asterids</taxon>
        <taxon>lamiids</taxon>
        <taxon>Lamiales</taxon>
        <taxon>Orobanchaceae</taxon>
        <taxon>Rehmannieae</taxon>
        <taxon>Rehmannia</taxon>
    </lineage>
</organism>
<proteinExistence type="predicted"/>
<dbReference type="PANTHER" id="PTHR34956">
    <property type="entry name" value="OS05G0397300 PROTEIN"/>
    <property type="match status" value="1"/>
</dbReference>
<reference evidence="1 2" key="1">
    <citation type="journal article" date="2021" name="Comput. Struct. Biotechnol. J.">
        <title>De novo genome assembly of the potent medicinal plant Rehmannia glutinosa using nanopore technology.</title>
        <authorList>
            <person name="Ma L."/>
            <person name="Dong C."/>
            <person name="Song C."/>
            <person name="Wang X."/>
            <person name="Zheng X."/>
            <person name="Niu Y."/>
            <person name="Chen S."/>
            <person name="Feng W."/>
        </authorList>
    </citation>
    <scope>NUCLEOTIDE SEQUENCE [LARGE SCALE GENOMIC DNA]</scope>
    <source>
        <strain evidence="1">DH-2019</strain>
    </source>
</reference>
<name>A0ABR0VD91_REHGL</name>
<dbReference type="EMBL" id="JABTTQ020001288">
    <property type="protein sequence ID" value="KAK6132044.1"/>
    <property type="molecule type" value="Genomic_DNA"/>
</dbReference>
<keyword evidence="2" id="KW-1185">Reference proteome</keyword>
<protein>
    <submittedName>
        <fullName evidence="1">Uncharacterized protein</fullName>
    </submittedName>
</protein>
<evidence type="ECO:0000313" key="1">
    <source>
        <dbReference type="EMBL" id="KAK6132044.1"/>
    </source>
</evidence>
<comment type="caution">
    <text evidence="1">The sequence shown here is derived from an EMBL/GenBank/DDBJ whole genome shotgun (WGS) entry which is preliminary data.</text>
</comment>
<gene>
    <name evidence="1" type="ORF">DH2020_034208</name>
</gene>
<dbReference type="Proteomes" id="UP001318860">
    <property type="component" value="Unassembled WGS sequence"/>
</dbReference>